<evidence type="ECO:0000256" key="1">
    <source>
        <dbReference type="SAM" id="MobiDB-lite"/>
    </source>
</evidence>
<comment type="caution">
    <text evidence="2">The sequence shown here is derived from an EMBL/GenBank/DDBJ whole genome shotgun (WGS) entry which is preliminary data.</text>
</comment>
<gene>
    <name evidence="2" type="ORF">GcC1_013010</name>
</gene>
<accession>A0A420J743</accession>
<dbReference type="EMBL" id="MCBR01001323">
    <property type="protein sequence ID" value="RKF82598.1"/>
    <property type="molecule type" value="Genomic_DNA"/>
</dbReference>
<organism evidence="2 3">
    <name type="scientific">Golovinomyces cichoracearum</name>
    <dbReference type="NCBI Taxonomy" id="62708"/>
    <lineage>
        <taxon>Eukaryota</taxon>
        <taxon>Fungi</taxon>
        <taxon>Dikarya</taxon>
        <taxon>Ascomycota</taxon>
        <taxon>Pezizomycotina</taxon>
        <taxon>Leotiomycetes</taxon>
        <taxon>Erysiphales</taxon>
        <taxon>Erysiphaceae</taxon>
        <taxon>Golovinomyces</taxon>
    </lineage>
</organism>
<protein>
    <submittedName>
        <fullName evidence="2">Uncharacterized protein</fullName>
    </submittedName>
</protein>
<feature type="compositionally biased region" description="Acidic residues" evidence="1">
    <location>
        <begin position="35"/>
        <end position="44"/>
    </location>
</feature>
<evidence type="ECO:0000313" key="2">
    <source>
        <dbReference type="EMBL" id="RKF82598.1"/>
    </source>
</evidence>
<sequence length="44" mass="5070">MPTDLRNIPILERTDHRQGSTIDADFRQKRSINEPPEEPPEVAV</sequence>
<dbReference type="Proteomes" id="UP000285405">
    <property type="component" value="Unassembled WGS sequence"/>
</dbReference>
<reference evidence="2 3" key="1">
    <citation type="journal article" date="2018" name="BMC Genomics">
        <title>Comparative genome analyses reveal sequence features reflecting distinct modes of host-adaptation between dicot and monocot powdery mildew.</title>
        <authorList>
            <person name="Wu Y."/>
            <person name="Ma X."/>
            <person name="Pan Z."/>
            <person name="Kale S.D."/>
            <person name="Song Y."/>
            <person name="King H."/>
            <person name="Zhang Q."/>
            <person name="Presley C."/>
            <person name="Deng X."/>
            <person name="Wei C.I."/>
            <person name="Xiao S."/>
        </authorList>
    </citation>
    <scope>NUCLEOTIDE SEQUENCE [LARGE SCALE GENOMIC DNA]</scope>
    <source>
        <strain evidence="2">UCSC1</strain>
    </source>
</reference>
<evidence type="ECO:0000313" key="3">
    <source>
        <dbReference type="Proteomes" id="UP000285405"/>
    </source>
</evidence>
<feature type="compositionally biased region" description="Basic and acidic residues" evidence="1">
    <location>
        <begin position="12"/>
        <end position="32"/>
    </location>
</feature>
<feature type="region of interest" description="Disordered" evidence="1">
    <location>
        <begin position="1"/>
        <end position="44"/>
    </location>
</feature>
<name>A0A420J743_9PEZI</name>
<dbReference type="AlphaFoldDB" id="A0A420J743"/>
<proteinExistence type="predicted"/>